<reference evidence="3" key="1">
    <citation type="submission" date="2021-02" db="EMBL/GenBank/DDBJ databases">
        <authorList>
            <person name="Nowell W R."/>
        </authorList>
    </citation>
    <scope>NUCLEOTIDE SEQUENCE</scope>
</reference>
<accession>A0A818ULB2</accession>
<evidence type="ECO:0000256" key="1">
    <source>
        <dbReference type="SAM" id="SignalP"/>
    </source>
</evidence>
<gene>
    <name evidence="2" type="ORF">IZO911_LOCUS39528</name>
    <name evidence="3" type="ORF">KXQ929_LOCUS10949</name>
</gene>
<feature type="chain" id="PRO_5036414972" description="FAD dependent oxidoreductase" evidence="1">
    <location>
        <begin position="21"/>
        <end position="560"/>
    </location>
</feature>
<dbReference type="GO" id="GO:0008734">
    <property type="term" value="F:L-aspartate oxidase activity"/>
    <property type="evidence" value="ECO:0007669"/>
    <property type="project" value="InterPro"/>
</dbReference>
<dbReference type="Pfam" id="PF12831">
    <property type="entry name" value="FAD_oxidored"/>
    <property type="match status" value="2"/>
</dbReference>
<evidence type="ECO:0000313" key="3">
    <source>
        <dbReference type="EMBL" id="CAF3699664.1"/>
    </source>
</evidence>
<dbReference type="Proteomes" id="UP000663868">
    <property type="component" value="Unassembled WGS sequence"/>
</dbReference>
<dbReference type="InterPro" id="IPR005288">
    <property type="entry name" value="NadB"/>
</dbReference>
<name>A0A818ULB2_9BILA</name>
<evidence type="ECO:0000313" key="2">
    <source>
        <dbReference type="EMBL" id="CAF1401609.1"/>
    </source>
</evidence>
<organism evidence="3 4">
    <name type="scientific">Adineta steineri</name>
    <dbReference type="NCBI Taxonomy" id="433720"/>
    <lineage>
        <taxon>Eukaryota</taxon>
        <taxon>Metazoa</taxon>
        <taxon>Spiralia</taxon>
        <taxon>Gnathifera</taxon>
        <taxon>Rotifera</taxon>
        <taxon>Eurotatoria</taxon>
        <taxon>Bdelloidea</taxon>
        <taxon>Adinetida</taxon>
        <taxon>Adinetidae</taxon>
        <taxon>Adineta</taxon>
    </lineage>
</organism>
<dbReference type="Proteomes" id="UP000663860">
    <property type="component" value="Unassembled WGS sequence"/>
</dbReference>
<dbReference type="SUPFAM" id="SSF51905">
    <property type="entry name" value="FAD/NAD(P)-binding domain"/>
    <property type="match status" value="1"/>
</dbReference>
<dbReference type="PANTHER" id="PTHR42716:SF1">
    <property type="entry name" value="SLL0471 PROTEIN"/>
    <property type="match status" value="1"/>
</dbReference>
<dbReference type="EMBL" id="CAJOBB010000529">
    <property type="protein sequence ID" value="CAF3699664.1"/>
    <property type="molecule type" value="Genomic_DNA"/>
</dbReference>
<sequence length="560" mass="63321">MRTNMYIFILILFVIVSINASVRIIDDCELIIVGGSTAALGAVLSASKLIDKKVCLLEPTDWAGGQMTSELLSAPDFAGYKLVDESGFILDVGKINLEIENRNPLFTQMLNTLGNTGRCSVSPICSIPDQFHSQVVLPLIKNLRIYYNTVIKHITKDTSSRRIIKIDAIKRIANGKANRCRFLSEELPDWYSYNDSLWFNKNKLTFTNISYVIEGSSWGEVLVLSNASFVQGLMEEYDGDISGNGNWSCGEMFTIDFLEQLHGKPVDEPANPLPEPSGGGQYSLLGRPWERAWTYRRVNTSSNDINIVAINDIIIQNRVRGNDYGRKFFFLSPSEAQRHRDIGIWRGGVSLEALKGGEEQSYGWHYWFRANAPIEWTNRTVFINLSSWTGTCHGLAKMPYLRESRRSIGIGNFLMNISTITGNVSDLHGYIFHDRMCLGAYDVDIHRMKLCNYPSYIRQTYSILPYYIPLRAMTNRDIDNLIVIGKTMAQTFLVNAATRLHPVEFFNGQAGGVAAAYAILNNLNRVDQLLEEQHLTRLQTLVKTFTPLSWTINGRRYPND</sequence>
<protein>
    <recommendedName>
        <fullName evidence="5">FAD dependent oxidoreductase</fullName>
    </recommendedName>
</protein>
<feature type="signal peptide" evidence="1">
    <location>
        <begin position="1"/>
        <end position="20"/>
    </location>
</feature>
<proteinExistence type="predicted"/>
<dbReference type="PANTHER" id="PTHR42716">
    <property type="entry name" value="L-ASPARTATE OXIDASE"/>
    <property type="match status" value="1"/>
</dbReference>
<dbReference type="AlphaFoldDB" id="A0A818ULB2"/>
<comment type="caution">
    <text evidence="3">The sequence shown here is derived from an EMBL/GenBank/DDBJ whole genome shotgun (WGS) entry which is preliminary data.</text>
</comment>
<dbReference type="EMBL" id="CAJNOE010001215">
    <property type="protein sequence ID" value="CAF1401609.1"/>
    <property type="molecule type" value="Genomic_DNA"/>
</dbReference>
<evidence type="ECO:0000313" key="4">
    <source>
        <dbReference type="Proteomes" id="UP000663868"/>
    </source>
</evidence>
<dbReference type="GO" id="GO:0009435">
    <property type="term" value="P:NAD+ biosynthetic process"/>
    <property type="evidence" value="ECO:0007669"/>
    <property type="project" value="InterPro"/>
</dbReference>
<dbReference type="InterPro" id="IPR036188">
    <property type="entry name" value="FAD/NAD-bd_sf"/>
</dbReference>
<evidence type="ECO:0008006" key="5">
    <source>
        <dbReference type="Google" id="ProtNLM"/>
    </source>
</evidence>
<keyword evidence="1" id="KW-0732">Signal</keyword>